<dbReference type="PROSITE" id="PS00636">
    <property type="entry name" value="DNAJ_1"/>
    <property type="match status" value="1"/>
</dbReference>
<evidence type="ECO:0000313" key="8">
    <source>
        <dbReference type="EMBL" id="KAJ6637768.1"/>
    </source>
</evidence>
<evidence type="ECO:0000256" key="3">
    <source>
        <dbReference type="ARBA" id="ARBA00022771"/>
    </source>
</evidence>
<dbReference type="FunFam" id="2.60.260.20:FF:000003">
    <property type="entry name" value="DnaJ subfamily A member 2"/>
    <property type="match status" value="1"/>
</dbReference>
<dbReference type="InterPro" id="IPR002939">
    <property type="entry name" value="DnaJ_C"/>
</dbReference>
<dbReference type="CDD" id="cd06257">
    <property type="entry name" value="DnaJ"/>
    <property type="match status" value="2"/>
</dbReference>
<protein>
    <submittedName>
        <fullName evidence="8">DnaJ like subfamily A member 1</fullName>
    </submittedName>
</protein>
<dbReference type="InterPro" id="IPR001623">
    <property type="entry name" value="DnaJ_domain"/>
</dbReference>
<evidence type="ECO:0000259" key="6">
    <source>
        <dbReference type="PROSITE" id="PS50076"/>
    </source>
</evidence>
<proteinExistence type="predicted"/>
<dbReference type="Proteomes" id="UP001151699">
    <property type="component" value="Chromosome X"/>
</dbReference>
<dbReference type="InterPro" id="IPR044713">
    <property type="entry name" value="DNJA1/2-like"/>
</dbReference>
<organism evidence="8 9">
    <name type="scientific">Pseudolycoriella hygida</name>
    <dbReference type="NCBI Taxonomy" id="35572"/>
    <lineage>
        <taxon>Eukaryota</taxon>
        <taxon>Metazoa</taxon>
        <taxon>Ecdysozoa</taxon>
        <taxon>Arthropoda</taxon>
        <taxon>Hexapoda</taxon>
        <taxon>Insecta</taxon>
        <taxon>Pterygota</taxon>
        <taxon>Neoptera</taxon>
        <taxon>Endopterygota</taxon>
        <taxon>Diptera</taxon>
        <taxon>Nematocera</taxon>
        <taxon>Sciaroidea</taxon>
        <taxon>Sciaridae</taxon>
        <taxon>Pseudolycoriella</taxon>
    </lineage>
</organism>
<dbReference type="InterPro" id="IPR018253">
    <property type="entry name" value="DnaJ_domain_CS"/>
</dbReference>
<reference evidence="8" key="1">
    <citation type="submission" date="2022-07" db="EMBL/GenBank/DDBJ databases">
        <authorList>
            <person name="Trinca V."/>
            <person name="Uliana J.V.C."/>
            <person name="Torres T.T."/>
            <person name="Ward R.J."/>
            <person name="Monesi N."/>
        </authorList>
    </citation>
    <scope>NUCLEOTIDE SEQUENCE</scope>
    <source>
        <strain evidence="8">HSMRA1968</strain>
        <tissue evidence="8">Whole embryos</tissue>
    </source>
</reference>
<dbReference type="GO" id="GO:0008270">
    <property type="term" value="F:zinc ion binding"/>
    <property type="evidence" value="ECO:0007669"/>
    <property type="project" value="UniProtKB-KW"/>
</dbReference>
<evidence type="ECO:0000256" key="4">
    <source>
        <dbReference type="ARBA" id="ARBA00022833"/>
    </source>
</evidence>
<dbReference type="OrthoDB" id="550424at2759"/>
<gene>
    <name evidence="8" type="primary">Dnaja1</name>
    <name evidence="8" type="ORF">Bhyg_10499</name>
</gene>
<evidence type="ECO:0000313" key="9">
    <source>
        <dbReference type="Proteomes" id="UP001151699"/>
    </source>
</evidence>
<keyword evidence="3 5" id="KW-0863">Zinc-finger</keyword>
<dbReference type="InterPro" id="IPR036410">
    <property type="entry name" value="HSP_DnaJ_Cys-rich_dom_sf"/>
</dbReference>
<feature type="domain" description="J" evidence="6">
    <location>
        <begin position="6"/>
        <end position="68"/>
    </location>
</feature>
<accession>A0A9Q0RZA7</accession>
<comment type="caution">
    <text evidence="8">The sequence shown here is derived from an EMBL/GenBank/DDBJ whole genome shotgun (WGS) entry which is preliminary data.</text>
</comment>
<dbReference type="CDD" id="cd10747">
    <property type="entry name" value="DnaJ_C"/>
    <property type="match status" value="1"/>
</dbReference>
<evidence type="ECO:0000256" key="1">
    <source>
        <dbReference type="ARBA" id="ARBA00022723"/>
    </source>
</evidence>
<dbReference type="GO" id="GO:0006457">
    <property type="term" value="P:protein folding"/>
    <property type="evidence" value="ECO:0007669"/>
    <property type="project" value="InterPro"/>
</dbReference>
<dbReference type="Gene3D" id="2.60.260.20">
    <property type="entry name" value="Urease metallochaperone UreE, N-terminal domain"/>
    <property type="match status" value="2"/>
</dbReference>
<dbReference type="InterPro" id="IPR036869">
    <property type="entry name" value="J_dom_sf"/>
</dbReference>
<evidence type="ECO:0000259" key="7">
    <source>
        <dbReference type="PROSITE" id="PS51188"/>
    </source>
</evidence>
<evidence type="ECO:0000256" key="5">
    <source>
        <dbReference type="PROSITE-ProRule" id="PRU00546"/>
    </source>
</evidence>
<dbReference type="EMBL" id="WJQU01000003">
    <property type="protein sequence ID" value="KAJ6637768.1"/>
    <property type="molecule type" value="Genomic_DNA"/>
</dbReference>
<name>A0A9Q0RZA7_9DIPT</name>
<dbReference type="SUPFAM" id="SSF57938">
    <property type="entry name" value="DnaJ/Hsp40 cysteine-rich domain"/>
    <property type="match status" value="1"/>
</dbReference>
<dbReference type="InterPro" id="IPR008971">
    <property type="entry name" value="HSP40/DnaJ_pept-bd"/>
</dbReference>
<dbReference type="PROSITE" id="PS51188">
    <property type="entry name" value="ZF_CR"/>
    <property type="match status" value="1"/>
</dbReference>
<dbReference type="PRINTS" id="PR00625">
    <property type="entry name" value="JDOMAIN"/>
</dbReference>
<dbReference type="GO" id="GO:0051082">
    <property type="term" value="F:unfolded protein binding"/>
    <property type="evidence" value="ECO:0007669"/>
    <property type="project" value="InterPro"/>
</dbReference>
<dbReference type="PROSITE" id="PS50076">
    <property type="entry name" value="DNAJ_2"/>
    <property type="match status" value="2"/>
</dbReference>
<evidence type="ECO:0000256" key="2">
    <source>
        <dbReference type="ARBA" id="ARBA00022737"/>
    </source>
</evidence>
<keyword evidence="1 5" id="KW-0479">Metal-binding</keyword>
<dbReference type="InterPro" id="IPR001305">
    <property type="entry name" value="HSP_DnaJ_Cys-rich_dom"/>
</dbReference>
<dbReference type="Pfam" id="PF01556">
    <property type="entry name" value="DnaJ_C"/>
    <property type="match status" value="1"/>
</dbReference>
<dbReference type="FunFam" id="1.10.287.110:FF:000014">
    <property type="entry name" value="dnaJ homolog subfamily A member 1"/>
    <property type="match status" value="1"/>
</dbReference>
<keyword evidence="4 5" id="KW-0862">Zinc</keyword>
<dbReference type="AlphaFoldDB" id="A0A9Q0RZA7"/>
<dbReference type="Gene3D" id="2.10.230.10">
    <property type="entry name" value="Heat shock protein DnaJ, cysteine-rich domain"/>
    <property type="match status" value="1"/>
</dbReference>
<dbReference type="SMART" id="SM00271">
    <property type="entry name" value="DnaJ"/>
    <property type="match status" value="2"/>
</dbReference>
<dbReference type="Gene3D" id="1.10.287.110">
    <property type="entry name" value="DnaJ domain"/>
    <property type="match status" value="2"/>
</dbReference>
<dbReference type="SUPFAM" id="SSF46565">
    <property type="entry name" value="Chaperone J-domain"/>
    <property type="match status" value="2"/>
</dbReference>
<dbReference type="GO" id="GO:0030544">
    <property type="term" value="F:Hsp70 protein binding"/>
    <property type="evidence" value="ECO:0007669"/>
    <property type="project" value="InterPro"/>
</dbReference>
<keyword evidence="9" id="KW-1185">Reference proteome</keyword>
<feature type="zinc finger region" description="CR-type" evidence="5">
    <location>
        <begin position="218"/>
        <end position="292"/>
    </location>
</feature>
<feature type="domain" description="J" evidence="6">
    <location>
        <begin position="113"/>
        <end position="175"/>
    </location>
</feature>
<dbReference type="SUPFAM" id="SSF49493">
    <property type="entry name" value="HSP40/DnaJ peptide-binding domain"/>
    <property type="match status" value="2"/>
</dbReference>
<feature type="domain" description="CR-type" evidence="7">
    <location>
        <begin position="218"/>
        <end position="292"/>
    </location>
</feature>
<keyword evidence="2" id="KW-0677">Repeat</keyword>
<sequence>MVKETTYYDILGVTPNATLEDLKKAYKKMALKYHPDKNPNEGEKFKQISNAYVVLSDPEKRQIYDEGGESALKKGGAGGPGFSSPMDIFEMFINGGFRGVIFLSISKMVKETAYYDILGVEPNASPTDLKKVYRKMALKYHPDKNPNEGEKFKQISMVYEVLADPLKRQIYDEGGESAIKKAGTYGFTTPTDIDEDQKRRGTVLEYILAVTLEELYCGSIRKLALQRNIICDSCEGRGGEREFAEICPGCHGSGTDSRNPDEICQTCVGYGEIFASIYLCKRCNGMKILRERSILEVHIEKGMRDGQAIVFSGEGNQEPDTLPGDIVITLEEKKHPTFKRANHNLVMVMPLLLVEALCGFQKLIKALDDRLLVVTNLPGDVIKNEDFKYIIGEGMPHQFQPYRKGYLIIQFQLIFPNYIDPELIPIVERCLPPRKKVVIPDEAMDCELVDFEPEIESPQSPYNGDPLN</sequence>
<dbReference type="PANTHER" id="PTHR43888">
    <property type="entry name" value="DNAJ-LIKE-2, ISOFORM A-RELATED"/>
    <property type="match status" value="1"/>
</dbReference>
<dbReference type="Pfam" id="PF00226">
    <property type="entry name" value="DnaJ"/>
    <property type="match status" value="2"/>
</dbReference>